<reference evidence="2 3" key="1">
    <citation type="submission" date="2024-06" db="EMBL/GenBank/DDBJ databases">
        <title>The draft genome of Grus japonensis, version 3.</title>
        <authorList>
            <person name="Nabeshima K."/>
            <person name="Suzuki S."/>
            <person name="Onuma M."/>
        </authorList>
    </citation>
    <scope>NUCLEOTIDE SEQUENCE [LARGE SCALE GENOMIC DNA]</scope>
    <source>
        <strain evidence="2 3">451A</strain>
    </source>
</reference>
<feature type="region of interest" description="Disordered" evidence="1">
    <location>
        <begin position="50"/>
        <end position="69"/>
    </location>
</feature>
<feature type="compositionally biased region" description="Gly residues" evidence="1">
    <location>
        <begin position="18"/>
        <end position="39"/>
    </location>
</feature>
<dbReference type="Proteomes" id="UP001623348">
    <property type="component" value="Unassembled WGS sequence"/>
</dbReference>
<sequence length="69" mass="6210">MRGSGGASEAGAEPRAAAGGGGRGGGGGGGNGNGRGPAGGSVWNAIMAGTAEASGDRSRLTGLAVPTMP</sequence>
<gene>
    <name evidence="2" type="ORF">GRJ2_001917300</name>
</gene>
<accession>A0ABC9XBM0</accession>
<name>A0ABC9XBM0_GRUJA</name>
<evidence type="ECO:0000313" key="2">
    <source>
        <dbReference type="EMBL" id="GAB0194520.1"/>
    </source>
</evidence>
<dbReference type="EMBL" id="BAAFJT010000011">
    <property type="protein sequence ID" value="GAB0194520.1"/>
    <property type="molecule type" value="Genomic_DNA"/>
</dbReference>
<evidence type="ECO:0000313" key="3">
    <source>
        <dbReference type="Proteomes" id="UP001623348"/>
    </source>
</evidence>
<dbReference type="AlphaFoldDB" id="A0ABC9XBM0"/>
<proteinExistence type="predicted"/>
<feature type="region of interest" description="Disordered" evidence="1">
    <location>
        <begin position="1"/>
        <end position="42"/>
    </location>
</feature>
<organism evidence="2 3">
    <name type="scientific">Grus japonensis</name>
    <name type="common">Japanese crane</name>
    <name type="synonym">Red-crowned crane</name>
    <dbReference type="NCBI Taxonomy" id="30415"/>
    <lineage>
        <taxon>Eukaryota</taxon>
        <taxon>Metazoa</taxon>
        <taxon>Chordata</taxon>
        <taxon>Craniata</taxon>
        <taxon>Vertebrata</taxon>
        <taxon>Euteleostomi</taxon>
        <taxon>Archelosauria</taxon>
        <taxon>Archosauria</taxon>
        <taxon>Dinosauria</taxon>
        <taxon>Saurischia</taxon>
        <taxon>Theropoda</taxon>
        <taxon>Coelurosauria</taxon>
        <taxon>Aves</taxon>
        <taxon>Neognathae</taxon>
        <taxon>Neoaves</taxon>
        <taxon>Gruiformes</taxon>
        <taxon>Gruidae</taxon>
        <taxon>Grus</taxon>
    </lineage>
</organism>
<comment type="caution">
    <text evidence="2">The sequence shown here is derived from an EMBL/GenBank/DDBJ whole genome shotgun (WGS) entry which is preliminary data.</text>
</comment>
<protein>
    <submittedName>
        <fullName evidence="2">Uncharacterized protein</fullName>
    </submittedName>
</protein>
<evidence type="ECO:0000256" key="1">
    <source>
        <dbReference type="SAM" id="MobiDB-lite"/>
    </source>
</evidence>
<keyword evidence="3" id="KW-1185">Reference proteome</keyword>